<evidence type="ECO:0000256" key="3">
    <source>
        <dbReference type="ARBA" id="ARBA00022630"/>
    </source>
</evidence>
<comment type="cofactor">
    <cofactor evidence="1 5">
        <name>FAD</name>
        <dbReference type="ChEBI" id="CHEBI:57692"/>
    </cofactor>
</comment>
<dbReference type="PANTHER" id="PTHR43884:SF19">
    <property type="entry name" value="ACYL-COA DEHYDROGENASE FADE4-RELATED"/>
    <property type="match status" value="1"/>
</dbReference>
<proteinExistence type="inferred from homology"/>
<dbReference type="EMBL" id="JAQNDM010000002">
    <property type="protein sequence ID" value="MDC0708545.1"/>
    <property type="molecule type" value="Genomic_DNA"/>
</dbReference>
<dbReference type="InterPro" id="IPR006091">
    <property type="entry name" value="Acyl-CoA_Oxase/DH_mid-dom"/>
</dbReference>
<evidence type="ECO:0000256" key="2">
    <source>
        <dbReference type="ARBA" id="ARBA00009347"/>
    </source>
</evidence>
<evidence type="ECO:0000259" key="7">
    <source>
        <dbReference type="Pfam" id="PF02770"/>
    </source>
</evidence>
<comment type="similarity">
    <text evidence="2 5">Belongs to the acyl-CoA dehydrogenase family.</text>
</comment>
<dbReference type="Pfam" id="PF02770">
    <property type="entry name" value="Acyl-CoA_dh_M"/>
    <property type="match status" value="1"/>
</dbReference>
<dbReference type="RefSeq" id="WP_272136496.1">
    <property type="nucleotide sequence ID" value="NZ_JAQNDM010000002.1"/>
</dbReference>
<evidence type="ECO:0000313" key="10">
    <source>
        <dbReference type="Proteomes" id="UP001221838"/>
    </source>
</evidence>
<dbReference type="InterPro" id="IPR036250">
    <property type="entry name" value="AcylCo_DH-like_C"/>
</dbReference>
<dbReference type="Gene3D" id="1.10.540.10">
    <property type="entry name" value="Acyl-CoA dehydrogenase/oxidase, N-terminal domain"/>
    <property type="match status" value="1"/>
</dbReference>
<dbReference type="InterPro" id="IPR009075">
    <property type="entry name" value="AcylCo_DH/oxidase_C"/>
</dbReference>
<feature type="domain" description="Acyl-CoA oxidase/dehydrogenase middle" evidence="7">
    <location>
        <begin position="123"/>
        <end position="218"/>
    </location>
</feature>
<evidence type="ECO:0000256" key="1">
    <source>
        <dbReference type="ARBA" id="ARBA00001974"/>
    </source>
</evidence>
<keyword evidence="5" id="KW-0560">Oxidoreductase</keyword>
<evidence type="ECO:0000259" key="6">
    <source>
        <dbReference type="Pfam" id="PF00441"/>
    </source>
</evidence>
<comment type="caution">
    <text evidence="9">The sequence shown here is derived from an EMBL/GenBank/DDBJ whole genome shotgun (WGS) entry which is preliminary data.</text>
</comment>
<dbReference type="Proteomes" id="UP001221838">
    <property type="component" value="Unassembled WGS sequence"/>
</dbReference>
<reference evidence="9 10" key="1">
    <citation type="submission" date="2022-11" db="EMBL/GenBank/DDBJ databases">
        <title>Minimal conservation of predation-associated metabolite biosynthetic gene clusters underscores biosynthetic potential of Myxococcota including descriptions for ten novel species: Archangium lansinium sp. nov., Myxococcus landrumus sp. nov., Nannocystis bai.</title>
        <authorList>
            <person name="Ahearne A."/>
            <person name="Stevens C."/>
            <person name="Dowd S."/>
        </authorList>
    </citation>
    <scope>NUCLEOTIDE SEQUENCE [LARGE SCALE GENOMIC DNA]</scope>
    <source>
        <strain evidence="9 10">NCWAL01</strain>
    </source>
</reference>
<dbReference type="InterPro" id="IPR013786">
    <property type="entry name" value="AcylCoA_DH/ox_N"/>
</dbReference>
<feature type="domain" description="Acyl-CoA dehydrogenase/oxidase N-terminal" evidence="8">
    <location>
        <begin position="29"/>
        <end position="114"/>
    </location>
</feature>
<dbReference type="InterPro" id="IPR037069">
    <property type="entry name" value="AcylCoA_DH/ox_N_sf"/>
</dbReference>
<evidence type="ECO:0000256" key="4">
    <source>
        <dbReference type="ARBA" id="ARBA00022827"/>
    </source>
</evidence>
<name>A0ABT5D617_9BACT</name>
<evidence type="ECO:0000313" key="9">
    <source>
        <dbReference type="EMBL" id="MDC0708545.1"/>
    </source>
</evidence>
<dbReference type="Gene3D" id="1.20.140.10">
    <property type="entry name" value="Butyryl-CoA Dehydrogenase, subunit A, domain 3"/>
    <property type="match status" value="1"/>
</dbReference>
<dbReference type="SUPFAM" id="SSF56645">
    <property type="entry name" value="Acyl-CoA dehydrogenase NM domain-like"/>
    <property type="match status" value="1"/>
</dbReference>
<keyword evidence="10" id="KW-1185">Reference proteome</keyword>
<dbReference type="InterPro" id="IPR009100">
    <property type="entry name" value="AcylCoA_DH/oxidase_NM_dom_sf"/>
</dbReference>
<dbReference type="Pfam" id="PF00441">
    <property type="entry name" value="Acyl-CoA_dh_1"/>
    <property type="match status" value="1"/>
</dbReference>
<organism evidence="9 10">
    <name type="scientific">Stigmatella ashevillensis</name>
    <dbReference type="NCBI Taxonomy" id="2995309"/>
    <lineage>
        <taxon>Bacteria</taxon>
        <taxon>Pseudomonadati</taxon>
        <taxon>Myxococcota</taxon>
        <taxon>Myxococcia</taxon>
        <taxon>Myxococcales</taxon>
        <taxon>Cystobacterineae</taxon>
        <taxon>Archangiaceae</taxon>
        <taxon>Stigmatella</taxon>
    </lineage>
</organism>
<protein>
    <submittedName>
        <fullName evidence="9">Acyl-CoA dehydrogenase family protein</fullName>
    </submittedName>
</protein>
<gene>
    <name evidence="9" type="ORF">POL68_08695</name>
</gene>
<accession>A0ABT5D617</accession>
<keyword evidence="3 5" id="KW-0285">Flavoprotein</keyword>
<dbReference type="Gene3D" id="2.40.110.10">
    <property type="entry name" value="Butyryl-CoA Dehydrogenase, subunit A, domain 2"/>
    <property type="match status" value="1"/>
</dbReference>
<keyword evidence="4 5" id="KW-0274">FAD</keyword>
<dbReference type="SUPFAM" id="SSF47203">
    <property type="entry name" value="Acyl-CoA dehydrogenase C-terminal domain-like"/>
    <property type="match status" value="1"/>
</dbReference>
<sequence length="579" mass="62240">MTETYASAEALEAFLGDPGDASSVSSFQKALELDEREMFPDAAFSALRDWGFHNYYIPTHLGGRLRSLEEVLALARVLSRRDLSLAIGHGKTYLGLVPVWGSGSAEQQRHLAAIAATGAPVSLGLTERAHGSDLLATDMRAVRTPTGFSLTGEKWLINNGTRSQAIVVLARTEPGAGPRGLSLLVVEKARLAPGTYRHVQKIRTHGIRGADISGVTFEAAELPAEALVGAPGSGLETVMRVIQLTRLLCSGFSLGAGDTALRCTLDFARSRKLYNSTVLAISNVRSTLTDAFADLLLSDAVAVAGARLAHVAPEQLSVGSAVVKYFVPATVEAMIRDVAVVLGARYYIREDHWSGAFQKLSRDAAVVSLFDGSTAVNLNALGLQLRYLVESMASPIADEARTEALFRLATPLPALDPSKLTLSARGRDLVVQSLHGSLRSLQKLEETGAAGGNLVAALSRHASHLLKEVSAMGDRLTEVEDLEGIQFGRSAGLFSLAKRYCEIHAAAACLGLWLYNRERLPEYFQRGDWVHLCLNRVSPNVAGISTEQREGAVREMERMSAEKRLFSIAPFQLAGMPPS</sequence>
<evidence type="ECO:0000259" key="8">
    <source>
        <dbReference type="Pfam" id="PF02771"/>
    </source>
</evidence>
<dbReference type="PANTHER" id="PTHR43884">
    <property type="entry name" value="ACYL-COA DEHYDROGENASE"/>
    <property type="match status" value="1"/>
</dbReference>
<dbReference type="Pfam" id="PF02771">
    <property type="entry name" value="Acyl-CoA_dh_N"/>
    <property type="match status" value="1"/>
</dbReference>
<dbReference type="InterPro" id="IPR046373">
    <property type="entry name" value="Acyl-CoA_Oxase/DH_mid-dom_sf"/>
</dbReference>
<evidence type="ECO:0000256" key="5">
    <source>
        <dbReference type="RuleBase" id="RU362125"/>
    </source>
</evidence>
<feature type="domain" description="Acyl-CoA dehydrogenase/oxidase C-terminal" evidence="6">
    <location>
        <begin position="232"/>
        <end position="381"/>
    </location>
</feature>
<dbReference type="CDD" id="cd00567">
    <property type="entry name" value="ACAD"/>
    <property type="match status" value="1"/>
</dbReference>